<dbReference type="InterPro" id="IPR043548">
    <property type="entry name" value="PIKfyve"/>
</dbReference>
<dbReference type="InterPro" id="IPR038441">
    <property type="entry name" value="THAP_Znf_sf"/>
</dbReference>
<evidence type="ECO:0000256" key="7">
    <source>
        <dbReference type="ARBA" id="ARBA00022753"/>
    </source>
</evidence>
<dbReference type="Pfam" id="PF00118">
    <property type="entry name" value="Cpn60_TCP1"/>
    <property type="match status" value="1"/>
</dbReference>
<feature type="compositionally biased region" description="Polar residues" evidence="17">
    <location>
        <begin position="1913"/>
        <end position="1934"/>
    </location>
</feature>
<dbReference type="InterPro" id="IPR036388">
    <property type="entry name" value="WH-like_DNA-bd_sf"/>
</dbReference>
<feature type="region of interest" description="Disordered" evidence="17">
    <location>
        <begin position="1756"/>
        <end position="1796"/>
    </location>
</feature>
<feature type="domain" description="PIPK" evidence="21">
    <location>
        <begin position="1900"/>
        <end position="2233"/>
    </location>
</feature>
<dbReference type="InterPro" id="IPR006612">
    <property type="entry name" value="THAP_Znf"/>
</dbReference>
<dbReference type="GO" id="GO:0052810">
    <property type="term" value="F:1-phosphatidylinositol-5-kinase activity"/>
    <property type="evidence" value="ECO:0007669"/>
    <property type="project" value="UniProtKB-ARBA"/>
</dbReference>
<dbReference type="InterPro" id="IPR002498">
    <property type="entry name" value="PInositol-4-P-4/5-kinase_core"/>
</dbReference>
<dbReference type="InterPro" id="IPR013083">
    <property type="entry name" value="Znf_RING/FYVE/PHD"/>
</dbReference>
<dbReference type="SMART" id="SM00330">
    <property type="entry name" value="PIPKc"/>
    <property type="match status" value="1"/>
</dbReference>
<dbReference type="GO" id="GO:0032438">
    <property type="term" value="P:melanosome organization"/>
    <property type="evidence" value="ECO:0007669"/>
    <property type="project" value="TreeGrafter"/>
</dbReference>
<feature type="compositionally biased region" description="Polar residues" evidence="17">
    <location>
        <begin position="1054"/>
        <end position="1068"/>
    </location>
</feature>
<dbReference type="PROSITE" id="PS50178">
    <property type="entry name" value="ZF_FYVE"/>
    <property type="match status" value="1"/>
</dbReference>
<dbReference type="FunFam" id="3.50.7.10:FF:000007">
    <property type="entry name" value="1-phosphatidylinositol 3-phosphate 5-kinase isoform X1"/>
    <property type="match status" value="1"/>
</dbReference>
<dbReference type="Gene3D" id="1.10.10.10">
    <property type="entry name" value="Winged helix-like DNA-binding domain superfamily/Winged helix DNA-binding domain"/>
    <property type="match status" value="1"/>
</dbReference>
<gene>
    <name evidence="22" type="ORF">DBV15_04734</name>
</gene>
<organism evidence="22 23">
    <name type="scientific">Temnothorax longispinosus</name>
    <dbReference type="NCBI Taxonomy" id="300112"/>
    <lineage>
        <taxon>Eukaryota</taxon>
        <taxon>Metazoa</taxon>
        <taxon>Ecdysozoa</taxon>
        <taxon>Arthropoda</taxon>
        <taxon>Hexapoda</taxon>
        <taxon>Insecta</taxon>
        <taxon>Pterygota</taxon>
        <taxon>Neoptera</taxon>
        <taxon>Endopterygota</taxon>
        <taxon>Hymenoptera</taxon>
        <taxon>Apocrita</taxon>
        <taxon>Aculeata</taxon>
        <taxon>Formicoidea</taxon>
        <taxon>Formicidae</taxon>
        <taxon>Myrmicinae</taxon>
        <taxon>Temnothorax</taxon>
    </lineage>
</organism>
<feature type="region of interest" description="Disordered" evidence="17">
    <location>
        <begin position="600"/>
        <end position="627"/>
    </location>
</feature>
<dbReference type="Gene3D" id="6.20.210.20">
    <property type="entry name" value="THAP domain"/>
    <property type="match status" value="1"/>
</dbReference>
<feature type="region of interest" description="Disordered" evidence="17">
    <location>
        <begin position="1109"/>
        <end position="1131"/>
    </location>
</feature>
<dbReference type="Pfam" id="PF00610">
    <property type="entry name" value="DEP"/>
    <property type="match status" value="1"/>
</dbReference>
<evidence type="ECO:0000256" key="13">
    <source>
        <dbReference type="ARBA" id="ARBA00023136"/>
    </source>
</evidence>
<dbReference type="EC" id="2.7.1.150" evidence="2"/>
<dbReference type="Gene3D" id="3.30.810.10">
    <property type="entry name" value="2-Layer Sandwich"/>
    <property type="match status" value="1"/>
</dbReference>
<keyword evidence="10" id="KW-0862">Zinc</keyword>
<proteinExistence type="predicted"/>
<dbReference type="PANTHER" id="PTHR46715">
    <property type="entry name" value="1-PHOSPHATIDYLINOSITOL 3-PHOSPHATE 5-KINASE"/>
    <property type="match status" value="1"/>
</dbReference>
<dbReference type="Gene3D" id="3.30.40.10">
    <property type="entry name" value="Zinc/RING finger domain, C3HC4 (zinc finger)"/>
    <property type="match status" value="1"/>
</dbReference>
<feature type="region of interest" description="Disordered" evidence="17">
    <location>
        <begin position="1038"/>
        <end position="1068"/>
    </location>
</feature>
<evidence type="ECO:0000259" key="20">
    <source>
        <dbReference type="PROSITE" id="PS50950"/>
    </source>
</evidence>
<feature type="region of interest" description="Disordered" evidence="17">
    <location>
        <begin position="258"/>
        <end position="301"/>
    </location>
</feature>
<dbReference type="CDD" id="cd15725">
    <property type="entry name" value="FYVE_PIKfyve_Fab1"/>
    <property type="match status" value="1"/>
</dbReference>
<comment type="subcellular location">
    <subcellularLocation>
        <location evidence="1">Endosome membrane</location>
    </subcellularLocation>
</comment>
<evidence type="ECO:0000256" key="14">
    <source>
        <dbReference type="ARBA" id="ARBA00052820"/>
    </source>
</evidence>
<evidence type="ECO:0000256" key="9">
    <source>
        <dbReference type="ARBA" id="ARBA00022777"/>
    </source>
</evidence>
<feature type="domain" description="DEP" evidence="19">
    <location>
        <begin position="498"/>
        <end position="570"/>
    </location>
</feature>
<feature type="compositionally biased region" description="Polar residues" evidence="17">
    <location>
        <begin position="218"/>
        <end position="227"/>
    </location>
</feature>
<dbReference type="SMART" id="SM00980">
    <property type="entry name" value="THAP"/>
    <property type="match status" value="1"/>
</dbReference>
<dbReference type="PROSITE" id="PS51455">
    <property type="entry name" value="PIPK"/>
    <property type="match status" value="1"/>
</dbReference>
<evidence type="ECO:0000256" key="17">
    <source>
        <dbReference type="SAM" id="MobiDB-lite"/>
    </source>
</evidence>
<keyword evidence="5" id="KW-0479">Metal-binding</keyword>
<dbReference type="STRING" id="300112.A0A4S2L0T8"/>
<dbReference type="Pfam" id="PF05485">
    <property type="entry name" value="THAP"/>
    <property type="match status" value="1"/>
</dbReference>
<evidence type="ECO:0000256" key="5">
    <source>
        <dbReference type="ARBA" id="ARBA00022723"/>
    </source>
</evidence>
<evidence type="ECO:0000256" key="3">
    <source>
        <dbReference type="ARBA" id="ARBA00022553"/>
    </source>
</evidence>
<dbReference type="EMBL" id="QBLH01000376">
    <property type="protein sequence ID" value="TGZ56050.1"/>
    <property type="molecule type" value="Genomic_DNA"/>
</dbReference>
<evidence type="ECO:0000256" key="10">
    <source>
        <dbReference type="ARBA" id="ARBA00022833"/>
    </source>
</evidence>
<feature type="compositionally biased region" description="Polar residues" evidence="17">
    <location>
        <begin position="614"/>
        <end position="627"/>
    </location>
</feature>
<evidence type="ECO:0000313" key="23">
    <source>
        <dbReference type="Proteomes" id="UP000310200"/>
    </source>
</evidence>
<dbReference type="GO" id="GO:0046488">
    <property type="term" value="P:phosphatidylinositol metabolic process"/>
    <property type="evidence" value="ECO:0007669"/>
    <property type="project" value="UniProtKB-UniRule"/>
</dbReference>
<dbReference type="SMART" id="SM00692">
    <property type="entry name" value="DM3"/>
    <property type="match status" value="1"/>
</dbReference>
<feature type="domain" description="THAP-type" evidence="20">
    <location>
        <begin position="5"/>
        <end position="81"/>
    </location>
</feature>
<keyword evidence="9 16" id="KW-0418">Kinase</keyword>
<dbReference type="SUPFAM" id="SSF57903">
    <property type="entry name" value="FYVE/PHD zinc finger"/>
    <property type="match status" value="1"/>
</dbReference>
<dbReference type="SMART" id="SM00049">
    <property type="entry name" value="DEP"/>
    <property type="match status" value="1"/>
</dbReference>
<dbReference type="CDD" id="cd03334">
    <property type="entry name" value="Fab1_TCP"/>
    <property type="match status" value="1"/>
</dbReference>
<dbReference type="GO" id="GO:1903426">
    <property type="term" value="P:regulation of reactive oxygen species biosynthetic process"/>
    <property type="evidence" value="ECO:0007669"/>
    <property type="project" value="TreeGrafter"/>
</dbReference>
<evidence type="ECO:0000256" key="6">
    <source>
        <dbReference type="ARBA" id="ARBA00022741"/>
    </source>
</evidence>
<feature type="compositionally biased region" description="Basic and acidic residues" evidence="17">
    <location>
        <begin position="195"/>
        <end position="215"/>
    </location>
</feature>
<dbReference type="Proteomes" id="UP000310200">
    <property type="component" value="Unassembled WGS sequence"/>
</dbReference>
<dbReference type="InterPro" id="IPR011011">
    <property type="entry name" value="Znf_FYVE_PHD"/>
</dbReference>
<dbReference type="Gene3D" id="3.30.800.10">
    <property type="entry name" value="Phosphatidylinositol Phosphate Kinase II Beta"/>
    <property type="match status" value="1"/>
</dbReference>
<dbReference type="InterPro" id="IPR044769">
    <property type="entry name" value="PIKfyve_PIPKc"/>
</dbReference>
<keyword evidence="23" id="KW-1185">Reference proteome</keyword>
<evidence type="ECO:0000259" key="18">
    <source>
        <dbReference type="PROSITE" id="PS50178"/>
    </source>
</evidence>
<dbReference type="GO" id="GO:0000285">
    <property type="term" value="F:1-phosphatidylinositol-3-phosphate 5-kinase activity"/>
    <property type="evidence" value="ECO:0007669"/>
    <property type="project" value="UniProtKB-EC"/>
</dbReference>
<keyword evidence="6 16" id="KW-0547">Nucleotide-binding</keyword>
<evidence type="ECO:0000256" key="1">
    <source>
        <dbReference type="ARBA" id="ARBA00004608"/>
    </source>
</evidence>
<keyword evidence="11 16" id="KW-0067">ATP-binding</keyword>
<comment type="catalytic activity">
    <reaction evidence="14">
        <text>a 1,2-diacyl-sn-glycero-3-phospho-(1D-myo-inositol-3-phosphate) + ATP = a 1,2-diacyl-sn-glycero-3-phospho-(1D-myo-inositol-3,5-bisphosphate) + ADP + H(+)</text>
        <dbReference type="Rhea" id="RHEA:13609"/>
        <dbReference type="ChEBI" id="CHEBI:15378"/>
        <dbReference type="ChEBI" id="CHEBI:30616"/>
        <dbReference type="ChEBI" id="CHEBI:57923"/>
        <dbReference type="ChEBI" id="CHEBI:58088"/>
        <dbReference type="ChEBI" id="CHEBI:456216"/>
        <dbReference type="EC" id="2.7.1.150"/>
    </reaction>
    <physiologicalReaction direction="left-to-right" evidence="14">
        <dbReference type="Rhea" id="RHEA:13610"/>
    </physiologicalReaction>
</comment>
<dbReference type="GO" id="GO:0090385">
    <property type="term" value="P:phagosome-lysosome fusion"/>
    <property type="evidence" value="ECO:0007669"/>
    <property type="project" value="TreeGrafter"/>
</dbReference>
<dbReference type="Pfam" id="PF01504">
    <property type="entry name" value="PIP5K"/>
    <property type="match status" value="1"/>
</dbReference>
<evidence type="ECO:0000256" key="4">
    <source>
        <dbReference type="ARBA" id="ARBA00022679"/>
    </source>
</evidence>
<dbReference type="SUPFAM" id="SSF57716">
    <property type="entry name" value="Glucocorticoid receptor-like (DNA-binding domain)"/>
    <property type="match status" value="1"/>
</dbReference>
<feature type="domain" description="FYVE-type" evidence="18">
    <location>
        <begin position="341"/>
        <end position="396"/>
    </location>
</feature>
<dbReference type="InterPro" id="IPR027484">
    <property type="entry name" value="PInositol-4-P-5-kinase_N"/>
</dbReference>
<dbReference type="InterPro" id="IPR000591">
    <property type="entry name" value="DEP_dom"/>
</dbReference>
<dbReference type="GO" id="GO:0005524">
    <property type="term" value="F:ATP binding"/>
    <property type="evidence" value="ECO:0007669"/>
    <property type="project" value="UniProtKB-UniRule"/>
</dbReference>
<dbReference type="FunFam" id="3.30.810.10:FF:000001">
    <property type="entry name" value="1-phosphatidylinositol 3-phosphate 5-kinase FAB1"/>
    <property type="match status" value="1"/>
</dbReference>
<dbReference type="SUPFAM" id="SSF46785">
    <property type="entry name" value="Winged helix' DNA-binding domain"/>
    <property type="match status" value="1"/>
</dbReference>
<dbReference type="PROSITE" id="PS50186">
    <property type="entry name" value="DEP"/>
    <property type="match status" value="1"/>
</dbReference>
<evidence type="ECO:0000256" key="16">
    <source>
        <dbReference type="PROSITE-ProRule" id="PRU00781"/>
    </source>
</evidence>
<keyword evidence="3" id="KW-0597">Phosphoprotein</keyword>
<dbReference type="SMART" id="SM00064">
    <property type="entry name" value="FYVE"/>
    <property type="match status" value="1"/>
</dbReference>
<dbReference type="GO" id="GO:0035556">
    <property type="term" value="P:intracellular signal transduction"/>
    <property type="evidence" value="ECO:0007669"/>
    <property type="project" value="InterPro"/>
</dbReference>
<keyword evidence="7" id="KW-0967">Endosome</keyword>
<feature type="region of interest" description="Disordered" evidence="17">
    <location>
        <begin position="195"/>
        <end position="233"/>
    </location>
</feature>
<dbReference type="InterPro" id="IPR000306">
    <property type="entry name" value="Znf_FYVE"/>
</dbReference>
<comment type="caution">
    <text evidence="22">The sequence shown here is derived from an EMBL/GenBank/DDBJ whole genome shotgun (WGS) entry which is preliminary data.</text>
</comment>
<dbReference type="GO" id="GO:0010008">
    <property type="term" value="C:endosome membrane"/>
    <property type="evidence" value="ECO:0007669"/>
    <property type="project" value="UniProtKB-SubCell"/>
</dbReference>
<evidence type="ECO:0000256" key="8">
    <source>
        <dbReference type="ARBA" id="ARBA00022771"/>
    </source>
</evidence>
<dbReference type="SUPFAM" id="SSF52029">
    <property type="entry name" value="GroEL apical domain-like"/>
    <property type="match status" value="1"/>
</dbReference>
<evidence type="ECO:0000313" key="22">
    <source>
        <dbReference type="EMBL" id="TGZ56050.1"/>
    </source>
</evidence>
<dbReference type="Pfam" id="PF01363">
    <property type="entry name" value="FYVE"/>
    <property type="match status" value="1"/>
</dbReference>
<keyword evidence="12 15" id="KW-0238">DNA-binding</keyword>
<keyword evidence="8 15" id="KW-0863">Zinc-finger</keyword>
<dbReference type="InterPro" id="IPR027483">
    <property type="entry name" value="PInositol-4-P-4/5-kinase_C_sf"/>
</dbReference>
<evidence type="ECO:0000256" key="11">
    <source>
        <dbReference type="ARBA" id="ARBA00022840"/>
    </source>
</evidence>
<evidence type="ECO:0000259" key="19">
    <source>
        <dbReference type="PROSITE" id="PS50186"/>
    </source>
</evidence>
<name>A0A4S2L0T8_9HYME</name>
<feature type="region of interest" description="Disordered" evidence="17">
    <location>
        <begin position="995"/>
        <end position="1021"/>
    </location>
</feature>
<protein>
    <recommendedName>
        <fullName evidence="2">1-phosphatidylinositol-3-phosphate 5-kinase</fullName>
        <ecNumber evidence="2">2.7.1.150</ecNumber>
    </recommendedName>
</protein>
<dbReference type="InterPro" id="IPR002423">
    <property type="entry name" value="Cpn60/GroEL/TCP-1"/>
</dbReference>
<dbReference type="Gene3D" id="3.50.7.10">
    <property type="entry name" value="GroEL"/>
    <property type="match status" value="1"/>
</dbReference>
<feature type="region of interest" description="Disordered" evidence="17">
    <location>
        <begin position="1869"/>
        <end position="1900"/>
    </location>
</feature>
<dbReference type="GO" id="GO:0003677">
    <property type="term" value="F:DNA binding"/>
    <property type="evidence" value="ECO:0007669"/>
    <property type="project" value="UniProtKB-UniRule"/>
</dbReference>
<dbReference type="InterPro" id="IPR027409">
    <property type="entry name" value="GroEL-like_apical_dom_sf"/>
</dbReference>
<sequence>MTYTMVKYCCICKDKWTTEKDISFFSFPKSEDMLKEWLRVIPTVKEYRSHLRVCNAHFHESEYRRVSNKLILNKNAIPSISPQSVDITSPDNSTVENTDSTSVFRNESTSSFLSPEIIDTEDLSCTPLEKERKKEEGVQASPDVKNVETQISPRRLQPSIRERELMHENQSLKKKLRRRDIKLLNLTSVLKRLKSGEKRKKEEEVQASPDVKDPLSNRLMNMNSPSKLTEFAPLSPEESQPVVASLFSKFFSFTRNSANDSTVSSNNDERSSSDSESWKQSESTEQTPDDDSSSIINFPLDTSEGRSLPNVLKRISNIVALKSNNLRSYKDSHLRSFWMPDSVSKQCYECGERFTTFRRKHHCRVCGQIFCAKCCSDQIPGKIMGCTGNLRVCTYCCKVVLSYLQSSDMRSDLSADLKALQEDLQVKYGNDSPLLARKHANETMGDETSICRKPSVGYMEENYATGPSSGSYLTSQERSLVLQNSASLRMIWEELFRSSQAIQLQTHRIRLKSYYNCFLANELVNWMIVQNKAATRVQATAIGQALLEAGFIESVVPDYVFSDSAIVFRPVPLSSLQNIDLLTEKRTTCDAQEPAWVKTIPQHDSATDSESETRPMSSHSQTFGRLPSSSSSFYLDLNLEASTVTLKRPTSEDLTAISVDSSDGIIEQKEINLKSHDCNLKICDDLLSDTLQVHEFKEKNGWHRATNLRTAFGELSAYECLTSAYKAHEDSLIKQLLSKEGLSQTWSNTILSIAHQIIDQVRPDLNHDADNLDIRQYVQFKKCPGDSRDDCEIVSGIICSKNIAHRGMNAMIAHPKILLLQCGLMYQRVEGKLISLEPVMMQESEYLGHTVARITALGPDVVLVHRSVARLAQDRLRECGVTLVLNVKLSVLKRVARCTGASIVNTIDAHISARYMLGTCKKFYLRNFPDERRGVKTLMYFEGCANPHLGATIVLRGGSQFELKKVKNVTSMMIFAAYSWRLEKSFLMDEFAKPPSPKDNSFLDETSQKDSSNGEETEKLENCVIDEQTHAIDVTKKSSKINQNHEGIPDSEQKVQNVQTNNSSISARNENDSENILNANSLKEVSSMLSEDPYDTLKLFKAKLKPSLHDSKDTAPISGENDTVPHNDDKSKDLVVNTSGLDPDVTEVCDNSMKLFANKETYVERKTDELVDKAKLKDRISSEEKRIYGESISDRSDPLHQYLNEDDEDVFNRTSPSGQRLSVCVADFPLLNKFKKALEDTVLSVSPYLKFSIPYLETEIGRNCVLRSFFPRDIYYSAQFLDKVKETRANSVTVSEQFDNRDWMNIKLKPQHPFVQARLTTDVDGREVQSLLANFRACGNRIHPTHNVLLDRMQQSPASFESGEQQMPSWPDCLDPSSHQRLSVLFCSFSHTGNDTPAFCVNPWVVNMTMYGQNDIALGRFLERYCLTMEYRCPAQDCRAQIAQHVRRFAHDGGCVHITLSEMSCEPFVQEDTDQILMWSKCVKCKSVSPVVPMSGDTWCLSFAKYLELRFYGGVYTKRGMDACQHSLHHDHYQYFTRKNMLAVFKFTKISQWEISLPPPLINIIYDPKQHANVIEEMKSVTLKGDEVFTAIREKLTSLQTDLEVLNLAKQQLAKDQQYFKNKIEEIQLKLTSPTLENKKLEGKTSERQVQGLMFRIEDGIVILKRLIAEAVFAWNNKLSEMSVKKKDERPRRFTERSMTVGSNSIVETDGYITEDTASESQVEDLSPMSADYNAIDAIAVAQSDIQASELIENSDNEPLEPAGNPDDVVNVPGSPKMHQRSHSDVLPLSSDDVQDKKKKKKTILSQLLPSVSVNHTISNPLGPLEHYLLPLGSVVPIVVYESELSSIIAYALDSHDYKHALQELLRTAKGPELNPSPLSKRKFPEGRDSSLDSSLAQSGEFKRPSVLSFFRGNSPNPASSPIESDKNVSSAETSGGGGAVAPDVDDDKKATKQQNYIEVQFNDATTNFFCRIYFAAQFAALRENVLPCGEDGFTRSLSRTVQWTARGGKSGSAFCKSRDDRFIIKEMSRLDMQIFLDFAPNYFAYMERCQQTKQPTLLGKIVGVYRVSFKNNTTNAALRTSVLVMENLFYNRIITDKFDLKGSVRNRLVNPDDTCHEGELVLLDENLLNMSCDSPLYIRSHSKAVLNRAIEQDTKFLADNSVMDYSLLVGLEPSSDELVLGIIDYIRTFTWDKKLETMVKKSGILGGQGKLPTIISPEEYRARFIAAMHRYFLPVPDRWSGLGKSVEIPPQ</sequence>
<dbReference type="InterPro" id="IPR017455">
    <property type="entry name" value="Znf_FYVE-rel"/>
</dbReference>
<evidence type="ECO:0000259" key="21">
    <source>
        <dbReference type="PROSITE" id="PS51455"/>
    </source>
</evidence>
<evidence type="ECO:0000256" key="12">
    <source>
        <dbReference type="ARBA" id="ARBA00023125"/>
    </source>
</evidence>
<keyword evidence="4 16" id="KW-0808">Transferase</keyword>
<evidence type="ECO:0000256" key="15">
    <source>
        <dbReference type="PROSITE-ProRule" id="PRU00309"/>
    </source>
</evidence>
<dbReference type="GO" id="GO:0008270">
    <property type="term" value="F:zinc ion binding"/>
    <property type="evidence" value="ECO:0007669"/>
    <property type="project" value="UniProtKB-KW"/>
</dbReference>
<dbReference type="PROSITE" id="PS50950">
    <property type="entry name" value="ZF_THAP"/>
    <property type="match status" value="1"/>
</dbReference>
<dbReference type="SUPFAM" id="SSF56104">
    <property type="entry name" value="SAICAR synthase-like"/>
    <property type="match status" value="1"/>
</dbReference>
<accession>A0A4S2L0T8</accession>
<dbReference type="PANTHER" id="PTHR46715:SF1">
    <property type="entry name" value="1-PHOSPHATIDYLINOSITOL 3-PHOSPHATE 5-KINASE"/>
    <property type="match status" value="1"/>
</dbReference>
<keyword evidence="13" id="KW-0472">Membrane</keyword>
<feature type="region of interest" description="Disordered" evidence="17">
    <location>
        <begin position="1913"/>
        <end position="1948"/>
    </location>
</feature>
<feature type="compositionally biased region" description="Basic and acidic residues" evidence="17">
    <location>
        <begin position="267"/>
        <end position="279"/>
    </location>
</feature>
<reference evidence="22 23" key="1">
    <citation type="journal article" date="2019" name="Philos. Trans. R. Soc. Lond., B, Biol. Sci.">
        <title>Ant behaviour and brain gene expression of defending hosts depend on the ecological success of the intruding social parasite.</title>
        <authorList>
            <person name="Kaur R."/>
            <person name="Stoldt M."/>
            <person name="Jongepier E."/>
            <person name="Feldmeyer B."/>
            <person name="Menzel F."/>
            <person name="Bornberg-Bauer E."/>
            <person name="Foitzik S."/>
        </authorList>
    </citation>
    <scope>NUCLEOTIDE SEQUENCE [LARGE SCALE GENOMIC DNA]</scope>
    <source>
        <tissue evidence="22">Whole body</tissue>
    </source>
</reference>
<evidence type="ECO:0000256" key="2">
    <source>
        <dbReference type="ARBA" id="ARBA00012009"/>
    </source>
</evidence>
<dbReference type="InterPro" id="IPR036390">
    <property type="entry name" value="WH_DNA-bd_sf"/>
</dbReference>
<dbReference type="FunFam" id="3.30.40.10:FF:000057">
    <property type="entry name" value="1-phosphatidylinositol 3-phosphate 5-kinase isoform X1"/>
    <property type="match status" value="1"/>
</dbReference>
<dbReference type="CDD" id="cd17300">
    <property type="entry name" value="PIPKc_PIKfyve"/>
    <property type="match status" value="1"/>
</dbReference>